<keyword evidence="2" id="KW-1185">Reference proteome</keyword>
<proteinExistence type="predicted"/>
<evidence type="ECO:0000313" key="2">
    <source>
        <dbReference type="Proteomes" id="UP001380953"/>
    </source>
</evidence>
<accession>A0ACC6PFE6</accession>
<sequence>MPNPQLSRSNRTTGGSGSGGNGGGKKPPTTAKKKTSPKKKKRITGKRVFWTLFFTAAFAVFCALGGYLFITVSGEKILAENKDKIEIKAPTVIYDRTGVQIGEIKIQRGEEVESQDIPELLQDAFVATEDKRFFEHSGVDLRSIGRAAVRDIIARSAVEGGSTITQQLAKNIFLSADKTFFRKATEVSIALALERQYSKPEILAMYLNRISFGGQYYGIKAASERYFGKSDLNKLELWEMATLAAMPKAPTRYNPIANPDKSKERRAVVLQLMYEQGYITEAEKDKAAAVDYTYTPPETKETHYQAFIDYVLQEAEDTTALTEDDLNRGGYKIYTTMDAKAQQSLEEAFKDDAMFEQSPDDQPVQASMTITNNQNGSIVAILGARNYHKGDFNRAVNSRRQPGSAFKPIASYAPALENGFTVDTPLSNEQQSFGTYSPKNLHGYSQSVSMKEALAESINIPAVWLLNQIGVETGFQFAESLGIPLTENDHNLAIALGGLKTGTNTLEMAQAYNSFANGGNFVEAYAIKSIRDSNEIEIYSRIEKKKSVMSDQTAYEMTQMMQSVVTDGTGKKADIGRPLAGKTGTTQSGIEGNSGNRDVWFVGYTPEWTGAVWMGYDKPNSEHMLKNSSGLAASMFARIMKQAMEGMPVNDFKAPDAPAQETVETPEPQQPETVEPAASPSGLVASYDVGSQTIMLSWQPVSGENIRYRLYRQESSEAQPSMLTDGLMTASTSDTGALAGLTYSYAVTAYRAGEEPIVESAASNTVTLTVPAEDNPEEDLPDDTVPPDETEDDPGTDQGEVPVTPPATDDGGTNGNSGNNGNGNSGNSGNENGNGNAGGTETTDPGTTTPPSEGDSGGEENVVPGTVVPEAPADQSQPDPTTDPAADPNAQTTDPGTVEGTTGTQDGTTTQP</sequence>
<protein>
    <submittedName>
        <fullName evidence="1">PBP1A family penicillin-binding protein</fullName>
    </submittedName>
</protein>
<gene>
    <name evidence="1" type="ORF">WKI47_16560</name>
</gene>
<comment type="caution">
    <text evidence="1">The sequence shown here is derived from an EMBL/GenBank/DDBJ whole genome shotgun (WGS) entry which is preliminary data.</text>
</comment>
<dbReference type="Proteomes" id="UP001380953">
    <property type="component" value="Unassembled WGS sequence"/>
</dbReference>
<dbReference type="EMBL" id="JBBKAR010000043">
    <property type="protein sequence ID" value="MEJ8305523.1"/>
    <property type="molecule type" value="Genomic_DNA"/>
</dbReference>
<name>A0ACC6PFE6_9BACL</name>
<evidence type="ECO:0000313" key="1">
    <source>
        <dbReference type="EMBL" id="MEJ8305523.1"/>
    </source>
</evidence>
<organism evidence="1 2">
    <name type="scientific">Saccharibacillus sacchari</name>
    <dbReference type="NCBI Taxonomy" id="456493"/>
    <lineage>
        <taxon>Bacteria</taxon>
        <taxon>Bacillati</taxon>
        <taxon>Bacillota</taxon>
        <taxon>Bacilli</taxon>
        <taxon>Bacillales</taxon>
        <taxon>Paenibacillaceae</taxon>
        <taxon>Saccharibacillus</taxon>
    </lineage>
</organism>
<reference evidence="1" key="1">
    <citation type="submission" date="2024-03" db="EMBL/GenBank/DDBJ databases">
        <title>Whole genome sequecning of epiphytes from Marcgravia umbellata leaves.</title>
        <authorList>
            <person name="Kumar G."/>
            <person name="Savka M.A."/>
        </authorList>
    </citation>
    <scope>NUCLEOTIDE SEQUENCE</scope>
    <source>
        <strain evidence="1">RIT_BL5</strain>
    </source>
</reference>